<feature type="region of interest" description="Disordered" evidence="1">
    <location>
        <begin position="1"/>
        <end position="30"/>
    </location>
</feature>
<proteinExistence type="predicted"/>
<keyword evidence="3" id="KW-0548">Nucleotidyltransferase</keyword>
<evidence type="ECO:0000256" key="1">
    <source>
        <dbReference type="SAM" id="MobiDB-lite"/>
    </source>
</evidence>
<dbReference type="Pfam" id="PF03732">
    <property type="entry name" value="Retrotrans_gag"/>
    <property type="match status" value="1"/>
</dbReference>
<gene>
    <name evidence="3" type="ORF">Tco_0680153</name>
</gene>
<comment type="caution">
    <text evidence="3">The sequence shown here is derived from an EMBL/GenBank/DDBJ whole genome shotgun (WGS) entry which is preliminary data.</text>
</comment>
<keyword evidence="3" id="KW-0695">RNA-directed DNA polymerase</keyword>
<organism evidence="3 4">
    <name type="scientific">Tanacetum coccineum</name>
    <dbReference type="NCBI Taxonomy" id="301880"/>
    <lineage>
        <taxon>Eukaryota</taxon>
        <taxon>Viridiplantae</taxon>
        <taxon>Streptophyta</taxon>
        <taxon>Embryophyta</taxon>
        <taxon>Tracheophyta</taxon>
        <taxon>Spermatophyta</taxon>
        <taxon>Magnoliopsida</taxon>
        <taxon>eudicotyledons</taxon>
        <taxon>Gunneridae</taxon>
        <taxon>Pentapetalae</taxon>
        <taxon>asterids</taxon>
        <taxon>campanulids</taxon>
        <taxon>Asterales</taxon>
        <taxon>Asteraceae</taxon>
        <taxon>Asteroideae</taxon>
        <taxon>Anthemideae</taxon>
        <taxon>Anthemidinae</taxon>
        <taxon>Tanacetum</taxon>
    </lineage>
</organism>
<dbReference type="Proteomes" id="UP001151760">
    <property type="component" value="Unassembled WGS sequence"/>
</dbReference>
<dbReference type="PANTHER" id="PTHR33223">
    <property type="entry name" value="CCHC-TYPE DOMAIN-CONTAINING PROTEIN"/>
    <property type="match status" value="1"/>
</dbReference>
<dbReference type="PANTHER" id="PTHR33223:SF11">
    <property type="entry name" value="ELEMENT PROTEIN, PUTATIVE-RELATED"/>
    <property type="match status" value="1"/>
</dbReference>
<sequence>MEKFKTPPDSPPITVIDPDDQPMWSSTRTVAPTPSSAIIQRPISDNFRIKGTHMQMIRDNQFDVRIRSDPHRQVADFLEISNLFQYGENQEKAVMLRTFPFSLCEEAKIWLNELNEGTFTLWNEMREAFISRYFSLAKFKRLLNDIRNFYQLGNETLVEAWLRLKEMLRACYGHGLTKGTIVHIFFHGLYGPIQGILDAGGIFLYNTLNEAF</sequence>
<protein>
    <submittedName>
        <fullName evidence="3">Reverse transcriptase domain-containing protein</fullName>
    </submittedName>
</protein>
<accession>A0ABQ4XJR2</accession>
<keyword evidence="3" id="KW-0808">Transferase</keyword>
<reference evidence="3" key="1">
    <citation type="journal article" date="2022" name="Int. J. Mol. Sci.">
        <title>Draft Genome of Tanacetum Coccineum: Genomic Comparison of Closely Related Tanacetum-Family Plants.</title>
        <authorList>
            <person name="Yamashiro T."/>
            <person name="Shiraishi A."/>
            <person name="Nakayama K."/>
            <person name="Satake H."/>
        </authorList>
    </citation>
    <scope>NUCLEOTIDE SEQUENCE</scope>
</reference>
<reference evidence="3" key="2">
    <citation type="submission" date="2022-01" db="EMBL/GenBank/DDBJ databases">
        <authorList>
            <person name="Yamashiro T."/>
            <person name="Shiraishi A."/>
            <person name="Satake H."/>
            <person name="Nakayama K."/>
        </authorList>
    </citation>
    <scope>NUCLEOTIDE SEQUENCE</scope>
</reference>
<keyword evidence="4" id="KW-1185">Reference proteome</keyword>
<evidence type="ECO:0000259" key="2">
    <source>
        <dbReference type="Pfam" id="PF03732"/>
    </source>
</evidence>
<evidence type="ECO:0000313" key="3">
    <source>
        <dbReference type="EMBL" id="GJS65589.1"/>
    </source>
</evidence>
<dbReference type="EMBL" id="BQNB010009589">
    <property type="protein sequence ID" value="GJS65589.1"/>
    <property type="molecule type" value="Genomic_DNA"/>
</dbReference>
<dbReference type="GO" id="GO:0003964">
    <property type="term" value="F:RNA-directed DNA polymerase activity"/>
    <property type="evidence" value="ECO:0007669"/>
    <property type="project" value="UniProtKB-KW"/>
</dbReference>
<dbReference type="InterPro" id="IPR005162">
    <property type="entry name" value="Retrotrans_gag_dom"/>
</dbReference>
<evidence type="ECO:0000313" key="4">
    <source>
        <dbReference type="Proteomes" id="UP001151760"/>
    </source>
</evidence>
<name>A0ABQ4XJR2_9ASTR</name>
<feature type="domain" description="Retrotransposon gag" evidence="2">
    <location>
        <begin position="98"/>
        <end position="189"/>
    </location>
</feature>